<dbReference type="PANTHER" id="PTHR21404:SF3">
    <property type="entry name" value="SMALL RNA 2'-O-METHYLTRANSFERASE"/>
    <property type="match status" value="1"/>
</dbReference>
<gene>
    <name evidence="16" type="ORF">KIH74_03970</name>
</gene>
<organism evidence="16 17">
    <name type="scientific">Kineosporia corallincola</name>
    <dbReference type="NCBI Taxonomy" id="2835133"/>
    <lineage>
        <taxon>Bacteria</taxon>
        <taxon>Bacillati</taxon>
        <taxon>Actinomycetota</taxon>
        <taxon>Actinomycetes</taxon>
        <taxon>Kineosporiales</taxon>
        <taxon>Kineosporiaceae</taxon>
        <taxon>Kineosporia</taxon>
    </lineage>
</organism>
<evidence type="ECO:0000256" key="8">
    <source>
        <dbReference type="ARBA" id="ARBA00022842"/>
    </source>
</evidence>
<comment type="catalytic activity">
    <reaction evidence="12">
        <text>small RNA 3'-end nucleotide + S-adenosyl-L-methionine = small RNA 3'-end 2'-O-methylnucleotide + S-adenosyl-L-homocysteine + H(+)</text>
        <dbReference type="Rhea" id="RHEA:37887"/>
        <dbReference type="Rhea" id="RHEA-COMP:10415"/>
        <dbReference type="Rhea" id="RHEA-COMP:10416"/>
        <dbReference type="ChEBI" id="CHEBI:15378"/>
        <dbReference type="ChEBI" id="CHEBI:57856"/>
        <dbReference type="ChEBI" id="CHEBI:59789"/>
        <dbReference type="ChEBI" id="CHEBI:74896"/>
        <dbReference type="ChEBI" id="CHEBI:74898"/>
        <dbReference type="EC" id="2.1.1.386"/>
    </reaction>
</comment>
<dbReference type="EMBL" id="JAHBAY010000001">
    <property type="protein sequence ID" value="MBT0768064.1"/>
    <property type="molecule type" value="Genomic_DNA"/>
</dbReference>
<evidence type="ECO:0000256" key="2">
    <source>
        <dbReference type="ARBA" id="ARBA00009026"/>
    </source>
</evidence>
<comment type="cofactor">
    <cofactor evidence="1">
        <name>Mg(2+)</name>
        <dbReference type="ChEBI" id="CHEBI:18420"/>
    </cofactor>
</comment>
<keyword evidence="17" id="KW-1185">Reference proteome</keyword>
<comment type="caution">
    <text evidence="16">The sequence shown here is derived from an EMBL/GenBank/DDBJ whole genome shotgun (WGS) entry which is preliminary data.</text>
</comment>
<comment type="similarity">
    <text evidence="2">Belongs to the methyltransferase superfamily. HEN1 family.</text>
</comment>
<evidence type="ECO:0000256" key="12">
    <source>
        <dbReference type="ARBA" id="ARBA00048418"/>
    </source>
</evidence>
<feature type="domain" description="Methyltransferase type 12" evidence="14">
    <location>
        <begin position="345"/>
        <end position="446"/>
    </location>
</feature>
<dbReference type="Proteomes" id="UP001197247">
    <property type="component" value="Unassembled WGS sequence"/>
</dbReference>
<keyword evidence="6" id="KW-0949">S-adenosyl-L-methionine</keyword>
<protein>
    <recommendedName>
        <fullName evidence="3">Small RNA 2'-O-methyltransferase</fullName>
        <ecNumber evidence="11">2.1.1.386</ecNumber>
    </recommendedName>
</protein>
<dbReference type="RefSeq" id="WP_214154322.1">
    <property type="nucleotide sequence ID" value="NZ_JAHBAY010000001.1"/>
</dbReference>
<feature type="compositionally biased region" description="Low complexity" evidence="13">
    <location>
        <begin position="296"/>
        <end position="318"/>
    </location>
</feature>
<proteinExistence type="inferred from homology"/>
<dbReference type="Gene3D" id="3.40.50.150">
    <property type="entry name" value="Vaccinia Virus protein VP39"/>
    <property type="match status" value="1"/>
</dbReference>
<feature type="region of interest" description="Disordered" evidence="13">
    <location>
        <begin position="504"/>
        <end position="526"/>
    </location>
</feature>
<keyword evidence="9" id="KW-0694">RNA-binding</keyword>
<evidence type="ECO:0000313" key="17">
    <source>
        <dbReference type="Proteomes" id="UP001197247"/>
    </source>
</evidence>
<evidence type="ECO:0000259" key="14">
    <source>
        <dbReference type="Pfam" id="PF08242"/>
    </source>
</evidence>
<keyword evidence="10" id="KW-0943">RNA-mediated gene silencing</keyword>
<reference evidence="16 17" key="1">
    <citation type="submission" date="2021-05" db="EMBL/GenBank/DDBJ databases">
        <title>Kineosporia and Streptomyces sp. nov. two new marine actinobacteria isolated from Coral.</title>
        <authorList>
            <person name="Buangrab K."/>
            <person name="Sutthacheep M."/>
            <person name="Yeemin T."/>
            <person name="Harunari E."/>
            <person name="Igarashi Y."/>
            <person name="Kanchanasin P."/>
            <person name="Tanasupawat S."/>
            <person name="Phongsopitanun W."/>
        </authorList>
    </citation>
    <scope>NUCLEOTIDE SEQUENCE [LARGE SCALE GENOMIC DNA]</scope>
    <source>
        <strain evidence="16 17">J2-2</strain>
    </source>
</reference>
<dbReference type="NCBIfam" id="TIGR04074">
    <property type="entry name" value="bacter_Hen1"/>
    <property type="match status" value="1"/>
</dbReference>
<dbReference type="InterPro" id="IPR024740">
    <property type="entry name" value="Hen1_N"/>
</dbReference>
<evidence type="ECO:0000256" key="1">
    <source>
        <dbReference type="ARBA" id="ARBA00001946"/>
    </source>
</evidence>
<dbReference type="InterPro" id="IPR024026">
    <property type="entry name" value="3'-RNA_MeTfrase_Hen1_bac"/>
</dbReference>
<keyword evidence="7" id="KW-0479">Metal-binding</keyword>
<name>A0ABS5TAH1_9ACTN</name>
<evidence type="ECO:0000256" key="4">
    <source>
        <dbReference type="ARBA" id="ARBA00022603"/>
    </source>
</evidence>
<sequence length="526" mass="57020">MFLTITSTSEDAESPATDLGYLLHKHPDRAQKFGLPVGTAHVFYPQADAATCTAALLLEVDPIALVRGRGPRPLDGFSLAQYVNDRPYAASSMLAVALGKVFRTAITGRCEARPDLVGVPMQLDLHVPALPCRGGADVARRMFEPLGWTTRITPIPLDTELGWGDSRYVDLRLSGRMLLSEALGQLYVLLPVLDDAKHYWVSPDEVDKLVRAGEGWLAEHPERTLITERYLRHQRRLVNDAAERFAGLEDASVPDEETEFPADVPLDAPADVPLNAPADESVGEPAGQPAAEPVVESTTESAGAAAAEDAEAATAAPERPLTLAAQRLAEVAETLEASGAQSVADLGCGEGKLLRRLLADTRYQRLLGVDVSHRSLEIASRRLRLDQVPDRVRARIELRQSSLVYVDPGLAGFDAAVLMEVIEHIDLSRLPALVSGVFGTARPGVVLVTTPNIEYNAQYGLVDGETRHTDHRFEWDRGQFQTWATSVAEQYGYSVRFKAVGDEDPEAGPPTQMAVFTAGSAPEVSR</sequence>
<dbReference type="Gene3D" id="3.30.1610.20">
    <property type="entry name" value="Hen1, N-terminal domain"/>
    <property type="match status" value="1"/>
</dbReference>
<evidence type="ECO:0000256" key="3">
    <source>
        <dbReference type="ARBA" id="ARBA00021330"/>
    </source>
</evidence>
<keyword evidence="8" id="KW-0460">Magnesium</keyword>
<evidence type="ECO:0000256" key="10">
    <source>
        <dbReference type="ARBA" id="ARBA00023158"/>
    </source>
</evidence>
<evidence type="ECO:0000313" key="16">
    <source>
        <dbReference type="EMBL" id="MBT0768064.1"/>
    </source>
</evidence>
<keyword evidence="4" id="KW-0489">Methyltransferase</keyword>
<dbReference type="InterPro" id="IPR013217">
    <property type="entry name" value="Methyltransf_12"/>
</dbReference>
<feature type="domain" description="Hen1 N-terminal" evidence="15">
    <location>
        <begin position="1"/>
        <end position="245"/>
    </location>
</feature>
<evidence type="ECO:0000256" key="5">
    <source>
        <dbReference type="ARBA" id="ARBA00022679"/>
    </source>
</evidence>
<evidence type="ECO:0000259" key="15">
    <source>
        <dbReference type="Pfam" id="PF12623"/>
    </source>
</evidence>
<evidence type="ECO:0000256" key="11">
    <source>
        <dbReference type="ARBA" id="ARBA00035025"/>
    </source>
</evidence>
<dbReference type="EC" id="2.1.1.386" evidence="11"/>
<dbReference type="SUPFAM" id="SSF53335">
    <property type="entry name" value="S-adenosyl-L-methionine-dependent methyltransferases"/>
    <property type="match status" value="1"/>
</dbReference>
<dbReference type="InterPro" id="IPR026610">
    <property type="entry name" value="Hen1"/>
</dbReference>
<feature type="region of interest" description="Disordered" evidence="13">
    <location>
        <begin position="248"/>
        <end position="318"/>
    </location>
</feature>
<evidence type="ECO:0000256" key="6">
    <source>
        <dbReference type="ARBA" id="ARBA00022691"/>
    </source>
</evidence>
<accession>A0ABS5TAH1</accession>
<keyword evidence="5" id="KW-0808">Transferase</keyword>
<dbReference type="Pfam" id="PF08242">
    <property type="entry name" value="Methyltransf_12"/>
    <property type="match status" value="1"/>
</dbReference>
<evidence type="ECO:0000256" key="9">
    <source>
        <dbReference type="ARBA" id="ARBA00022884"/>
    </source>
</evidence>
<evidence type="ECO:0000256" key="13">
    <source>
        <dbReference type="SAM" id="MobiDB-lite"/>
    </source>
</evidence>
<dbReference type="InterPro" id="IPR038546">
    <property type="entry name" value="Hen1_N_sf"/>
</dbReference>
<dbReference type="CDD" id="cd02440">
    <property type="entry name" value="AdoMet_MTases"/>
    <property type="match status" value="1"/>
</dbReference>
<dbReference type="PANTHER" id="PTHR21404">
    <property type="entry name" value="HEN1"/>
    <property type="match status" value="1"/>
</dbReference>
<dbReference type="InterPro" id="IPR029063">
    <property type="entry name" value="SAM-dependent_MTases_sf"/>
</dbReference>
<evidence type="ECO:0000256" key="7">
    <source>
        <dbReference type="ARBA" id="ARBA00022723"/>
    </source>
</evidence>
<dbReference type="Pfam" id="PF12623">
    <property type="entry name" value="Hen1_L"/>
    <property type="match status" value="1"/>
</dbReference>